<gene>
    <name evidence="2" type="ORF">X797_007646</name>
</gene>
<comment type="caution">
    <text evidence="2">The sequence shown here is derived from an EMBL/GenBank/DDBJ whole genome shotgun (WGS) entry which is preliminary data.</text>
</comment>
<accession>A0A014PNX7</accession>
<feature type="chain" id="PRO_5001473113" evidence="1">
    <location>
        <begin position="18"/>
        <end position="129"/>
    </location>
</feature>
<keyword evidence="1" id="KW-0732">Signal</keyword>
<sequence length="129" mass="14721">MKYSFIVAATGFALSLAAELQPWKSGPGGTEEECKKLSLQKARECFDSHEARPATEPKLPWQDGEWKANPRQFKLCDDTHPNPNFKFRPILEQFCGTEIYCNLFDQDKTRVDGLFKSTEHCRQSHEAAP</sequence>
<reference evidence="2 3" key="1">
    <citation type="submission" date="2014-02" db="EMBL/GenBank/DDBJ databases">
        <title>The genome sequence of the entomopathogenic fungus Metarhizium robertsii ARSEF 2575.</title>
        <authorList>
            <person name="Giuliano Garisto Donzelli B."/>
            <person name="Roe B.A."/>
            <person name="Macmil S.L."/>
            <person name="Krasnoff S.B."/>
            <person name="Gibson D.M."/>
        </authorList>
    </citation>
    <scope>NUCLEOTIDE SEQUENCE [LARGE SCALE GENOMIC DNA]</scope>
    <source>
        <strain evidence="2 3">ARSEF 2575</strain>
    </source>
</reference>
<dbReference type="EMBL" id="JELW01000020">
    <property type="protein sequence ID" value="EXU99218.1"/>
    <property type="molecule type" value="Genomic_DNA"/>
</dbReference>
<organism evidence="2 3">
    <name type="scientific">Metarhizium robertsii</name>
    <dbReference type="NCBI Taxonomy" id="568076"/>
    <lineage>
        <taxon>Eukaryota</taxon>
        <taxon>Fungi</taxon>
        <taxon>Dikarya</taxon>
        <taxon>Ascomycota</taxon>
        <taxon>Pezizomycotina</taxon>
        <taxon>Sordariomycetes</taxon>
        <taxon>Hypocreomycetidae</taxon>
        <taxon>Hypocreales</taxon>
        <taxon>Clavicipitaceae</taxon>
        <taxon>Metarhizium</taxon>
    </lineage>
</organism>
<dbReference type="OrthoDB" id="4941312at2759"/>
<evidence type="ECO:0000313" key="2">
    <source>
        <dbReference type="EMBL" id="EXU99218.1"/>
    </source>
</evidence>
<dbReference type="AlphaFoldDB" id="A0A014PNX7"/>
<evidence type="ECO:0000313" key="3">
    <source>
        <dbReference type="Proteomes" id="UP000030151"/>
    </source>
</evidence>
<proteinExistence type="predicted"/>
<dbReference type="Proteomes" id="UP000030151">
    <property type="component" value="Unassembled WGS sequence"/>
</dbReference>
<protein>
    <submittedName>
        <fullName evidence="2">Uncharacterized protein</fullName>
    </submittedName>
</protein>
<feature type="signal peptide" evidence="1">
    <location>
        <begin position="1"/>
        <end position="17"/>
    </location>
</feature>
<evidence type="ECO:0000256" key="1">
    <source>
        <dbReference type="SAM" id="SignalP"/>
    </source>
</evidence>
<name>A0A014PNX7_9HYPO</name>
<dbReference type="HOGENOM" id="CLU_1949325_0_0_1"/>